<dbReference type="PANTHER" id="PTHR42648">
    <property type="entry name" value="TRANSPOSASE, PUTATIVE-RELATED"/>
    <property type="match status" value="1"/>
</dbReference>
<keyword evidence="2" id="KW-0378">Hydrolase</keyword>
<dbReference type="AlphaFoldDB" id="A0A699INC3"/>
<accession>A0A699INC3</accession>
<dbReference type="SUPFAM" id="SSF53098">
    <property type="entry name" value="Ribonuclease H-like"/>
    <property type="match status" value="1"/>
</dbReference>
<dbReference type="InterPro" id="IPR036397">
    <property type="entry name" value="RNaseH_sf"/>
</dbReference>
<dbReference type="InterPro" id="IPR013103">
    <property type="entry name" value="RVT_2"/>
</dbReference>
<organism evidence="5">
    <name type="scientific">Tanacetum cinerariifolium</name>
    <name type="common">Dalmatian daisy</name>
    <name type="synonym">Chrysanthemum cinerariifolium</name>
    <dbReference type="NCBI Taxonomy" id="118510"/>
    <lineage>
        <taxon>Eukaryota</taxon>
        <taxon>Viridiplantae</taxon>
        <taxon>Streptophyta</taxon>
        <taxon>Embryophyta</taxon>
        <taxon>Tracheophyta</taxon>
        <taxon>Spermatophyta</taxon>
        <taxon>Magnoliopsida</taxon>
        <taxon>eudicotyledons</taxon>
        <taxon>Gunneridae</taxon>
        <taxon>Pentapetalae</taxon>
        <taxon>asterids</taxon>
        <taxon>campanulids</taxon>
        <taxon>Asterales</taxon>
        <taxon>Asteraceae</taxon>
        <taxon>Asteroideae</taxon>
        <taxon>Anthemideae</taxon>
        <taxon>Anthemidinae</taxon>
        <taxon>Tanacetum</taxon>
    </lineage>
</organism>
<keyword evidence="1" id="KW-0479">Metal-binding</keyword>
<feature type="region of interest" description="Disordered" evidence="3">
    <location>
        <begin position="103"/>
        <end position="158"/>
    </location>
</feature>
<dbReference type="PANTHER" id="PTHR42648:SF27">
    <property type="entry name" value="RNA-DIRECTED DNA POLYMERASE"/>
    <property type="match status" value="1"/>
</dbReference>
<dbReference type="InterPro" id="IPR012337">
    <property type="entry name" value="RNaseH-like_sf"/>
</dbReference>
<evidence type="ECO:0000256" key="1">
    <source>
        <dbReference type="ARBA" id="ARBA00022723"/>
    </source>
</evidence>
<gene>
    <name evidence="5" type="ORF">Tci_549485</name>
</gene>
<feature type="compositionally biased region" description="Basic and acidic residues" evidence="3">
    <location>
        <begin position="144"/>
        <end position="156"/>
    </location>
</feature>
<dbReference type="GO" id="GO:0046872">
    <property type="term" value="F:metal ion binding"/>
    <property type="evidence" value="ECO:0007669"/>
    <property type="project" value="UniProtKB-KW"/>
</dbReference>
<name>A0A699INC3_TANCI</name>
<feature type="domain" description="Reverse transcriptase Ty1/copia-type" evidence="4">
    <location>
        <begin position="429"/>
        <end position="513"/>
    </location>
</feature>
<evidence type="ECO:0000256" key="3">
    <source>
        <dbReference type="SAM" id="MobiDB-lite"/>
    </source>
</evidence>
<protein>
    <recommendedName>
        <fullName evidence="4">Reverse transcriptase Ty1/copia-type domain-containing protein</fullName>
    </recommendedName>
</protein>
<feature type="compositionally biased region" description="Basic residues" evidence="3">
    <location>
        <begin position="107"/>
        <end position="126"/>
    </location>
</feature>
<evidence type="ECO:0000256" key="2">
    <source>
        <dbReference type="ARBA" id="ARBA00022801"/>
    </source>
</evidence>
<feature type="domain" description="Reverse transcriptase Ty1/copia-type" evidence="4">
    <location>
        <begin position="521"/>
        <end position="601"/>
    </location>
</feature>
<dbReference type="InterPro" id="IPR039537">
    <property type="entry name" value="Retrotran_Ty1/copia-like"/>
</dbReference>
<evidence type="ECO:0000313" key="5">
    <source>
        <dbReference type="EMBL" id="GEZ77512.1"/>
    </source>
</evidence>
<dbReference type="Gene3D" id="3.30.420.10">
    <property type="entry name" value="Ribonuclease H-like superfamily/Ribonuclease H"/>
    <property type="match status" value="1"/>
</dbReference>
<reference evidence="5" key="1">
    <citation type="journal article" date="2019" name="Sci. Rep.">
        <title>Draft genome of Tanacetum cinerariifolium, the natural source of mosquito coil.</title>
        <authorList>
            <person name="Yamashiro T."/>
            <person name="Shiraishi A."/>
            <person name="Satake H."/>
            <person name="Nakayama K."/>
        </authorList>
    </citation>
    <scope>NUCLEOTIDE SEQUENCE</scope>
</reference>
<dbReference type="GO" id="GO:0016787">
    <property type="term" value="F:hydrolase activity"/>
    <property type="evidence" value="ECO:0007669"/>
    <property type="project" value="UniProtKB-KW"/>
</dbReference>
<dbReference type="EMBL" id="BKCJ010321932">
    <property type="protein sequence ID" value="GEZ77512.1"/>
    <property type="molecule type" value="Genomic_DNA"/>
</dbReference>
<feature type="non-terminal residue" evidence="5">
    <location>
        <position position="682"/>
    </location>
</feature>
<comment type="caution">
    <text evidence="5">The sequence shown here is derived from an EMBL/GenBank/DDBJ whole genome shotgun (WGS) entry which is preliminary data.</text>
</comment>
<dbReference type="GO" id="GO:0003676">
    <property type="term" value="F:nucleic acid binding"/>
    <property type="evidence" value="ECO:0007669"/>
    <property type="project" value="InterPro"/>
</dbReference>
<dbReference type="Pfam" id="PF07727">
    <property type="entry name" value="RVT_2"/>
    <property type="match status" value="2"/>
</dbReference>
<evidence type="ECO:0000259" key="4">
    <source>
        <dbReference type="Pfam" id="PF07727"/>
    </source>
</evidence>
<sequence>MLLGIAPVAIIDRQLPFEYTITNRSTDVVMKGYVDQLERLCYVLPQDLTVGLILNGLTKDFTGFVRNCNMHNMEKTIGELHAMLIQYENGLLKKAETPQVMMIKGGKIQKSKKKSLKAKGKGKANGKGKDKQVYTPKPKNPKPAAKEHSAKDDTFHHCKKEGHWKRNRHVYLAELLKARLLRSTNDESFDQCISCLSGKMTMKSFPHRLERATDFLGIIHTDVCGPLRHVSRQGASYFVRFTDDYSCYGYVYLLKHKQELFETFKAFKNEVKNQLGKTIKALQLNRDMVRSMMNLTTLPLSFWDYALESATRILNLVSTKKIDKTPYELCGRAVDLEEIQDEDTSPYEITSKISMEIKGFEPPQEEVIPIRRSERTHQAPNRLCLNVEVKDLSLGDLNEPASYKAAMLDAESNKWIDAMNAEIQSVIENMVWVLVDLPPNCKTIRSKWIFKKKSDMDGIVHTYKAHLVAKDYTQLYEVDYEETFLSIADIRAIRILISIAAFYDYEIWQMDASGSNVTFPIFYVDDIRIMGTRISSLQSVRDYLGKCFAMKDLWKAIFILGIKIYKDRSKRLIILSQNAYMDKILKRYKMDNSKRCHIPMHEKLDLNKTQCASTPREVKRMQNVPYASAVGSIINTKDMFLVYGGNPKVELRVDCYCDAGFETDRDDTKSQTGYVFILKGGA</sequence>
<proteinExistence type="predicted"/>